<evidence type="ECO:0000313" key="1">
    <source>
        <dbReference type="EMBL" id="RHA90656.1"/>
    </source>
</evidence>
<evidence type="ECO:0000313" key="2">
    <source>
        <dbReference type="Proteomes" id="UP000286220"/>
    </source>
</evidence>
<comment type="caution">
    <text evidence="1">The sequence shown here is derived from an EMBL/GenBank/DDBJ whole genome shotgun (WGS) entry which is preliminary data.</text>
</comment>
<dbReference type="AlphaFoldDB" id="A0A413U0C7"/>
<dbReference type="EMBL" id="QSFZ01000013">
    <property type="protein sequence ID" value="RHA90656.1"/>
    <property type="molecule type" value="Genomic_DNA"/>
</dbReference>
<accession>A0A413U0C7</accession>
<organism evidence="1 2">
    <name type="scientific">Agathobacter rectalis</name>
    <dbReference type="NCBI Taxonomy" id="39491"/>
    <lineage>
        <taxon>Bacteria</taxon>
        <taxon>Bacillati</taxon>
        <taxon>Bacillota</taxon>
        <taxon>Clostridia</taxon>
        <taxon>Lachnospirales</taxon>
        <taxon>Lachnospiraceae</taxon>
        <taxon>Agathobacter</taxon>
    </lineage>
</organism>
<sequence length="65" mass="7625">MGHLFFSILKYEVQHIFYLGNIVAPMQYISKRMQQNLQNISSQISCRIMIILSKQENSTITMQCI</sequence>
<reference evidence="1 2" key="1">
    <citation type="submission" date="2018-08" db="EMBL/GenBank/DDBJ databases">
        <title>A genome reference for cultivated species of the human gut microbiota.</title>
        <authorList>
            <person name="Zou Y."/>
            <person name="Xue W."/>
            <person name="Luo G."/>
        </authorList>
    </citation>
    <scope>NUCLEOTIDE SEQUENCE [LARGE SCALE GENOMIC DNA]</scope>
    <source>
        <strain evidence="1 2">AM42-17AT</strain>
    </source>
</reference>
<gene>
    <name evidence="1" type="ORF">DW912_12060</name>
</gene>
<protein>
    <submittedName>
        <fullName evidence="1">Uncharacterized protein</fullName>
    </submittedName>
</protein>
<proteinExistence type="predicted"/>
<dbReference type="Proteomes" id="UP000286220">
    <property type="component" value="Unassembled WGS sequence"/>
</dbReference>
<name>A0A413U0C7_9FIRM</name>